<name>A0A2P2NG86_RHIMU</name>
<dbReference type="EMBL" id="GGEC01060936">
    <property type="protein sequence ID" value="MBX41420.1"/>
    <property type="molecule type" value="Transcribed_RNA"/>
</dbReference>
<organism evidence="1">
    <name type="scientific">Rhizophora mucronata</name>
    <name type="common">Asiatic mangrove</name>
    <dbReference type="NCBI Taxonomy" id="61149"/>
    <lineage>
        <taxon>Eukaryota</taxon>
        <taxon>Viridiplantae</taxon>
        <taxon>Streptophyta</taxon>
        <taxon>Embryophyta</taxon>
        <taxon>Tracheophyta</taxon>
        <taxon>Spermatophyta</taxon>
        <taxon>Magnoliopsida</taxon>
        <taxon>eudicotyledons</taxon>
        <taxon>Gunneridae</taxon>
        <taxon>Pentapetalae</taxon>
        <taxon>rosids</taxon>
        <taxon>fabids</taxon>
        <taxon>Malpighiales</taxon>
        <taxon>Rhizophoraceae</taxon>
        <taxon>Rhizophora</taxon>
    </lineage>
</organism>
<dbReference type="AlphaFoldDB" id="A0A2P2NG86"/>
<reference evidence="1" key="1">
    <citation type="submission" date="2018-02" db="EMBL/GenBank/DDBJ databases">
        <title>Rhizophora mucronata_Transcriptome.</title>
        <authorList>
            <person name="Meera S.P."/>
            <person name="Sreeshan A."/>
            <person name="Augustine A."/>
        </authorList>
    </citation>
    <scope>NUCLEOTIDE SEQUENCE</scope>
    <source>
        <tissue evidence="1">Leaf</tissue>
    </source>
</reference>
<sequence>MTDLLVWLCSFNPFAFIIIIPKFSGFTFLCNQVQAVCALFDIWVYLFRI</sequence>
<proteinExistence type="predicted"/>
<protein>
    <submittedName>
        <fullName evidence="1">Uncharacterized protein</fullName>
    </submittedName>
</protein>
<accession>A0A2P2NG86</accession>
<evidence type="ECO:0000313" key="1">
    <source>
        <dbReference type="EMBL" id="MBX41420.1"/>
    </source>
</evidence>